<keyword evidence="6" id="KW-0418">Kinase</keyword>
<feature type="transmembrane region" description="Helical" evidence="9">
    <location>
        <begin position="67"/>
        <end position="92"/>
    </location>
</feature>
<feature type="transmembrane region" description="Helical" evidence="9">
    <location>
        <begin position="128"/>
        <end position="146"/>
    </location>
</feature>
<dbReference type="SMART" id="SM00086">
    <property type="entry name" value="PAC"/>
    <property type="match status" value="2"/>
</dbReference>
<keyword evidence="9" id="KW-0472">Membrane</keyword>
<feature type="domain" description="Histidine kinase" evidence="10">
    <location>
        <begin position="459"/>
        <end position="662"/>
    </location>
</feature>
<dbReference type="InterPro" id="IPR013655">
    <property type="entry name" value="PAS_fold_3"/>
</dbReference>
<dbReference type="GO" id="GO:0005524">
    <property type="term" value="F:ATP binding"/>
    <property type="evidence" value="ECO:0007669"/>
    <property type="project" value="UniProtKB-KW"/>
</dbReference>
<evidence type="ECO:0000259" key="12">
    <source>
        <dbReference type="PROSITE" id="PS50113"/>
    </source>
</evidence>
<feature type="domain" description="PAS" evidence="11">
    <location>
        <begin position="321"/>
        <end position="391"/>
    </location>
</feature>
<dbReference type="NCBIfam" id="TIGR00229">
    <property type="entry name" value="sensory_box"/>
    <property type="match status" value="1"/>
</dbReference>
<evidence type="ECO:0000313" key="14">
    <source>
        <dbReference type="Proteomes" id="UP000284219"/>
    </source>
</evidence>
<name>A0A419SK68_9BACL</name>
<dbReference type="SMART" id="SM00387">
    <property type="entry name" value="HATPase_c"/>
    <property type="match status" value="1"/>
</dbReference>
<dbReference type="EMBL" id="MCHY01000008">
    <property type="protein sequence ID" value="RKD24365.1"/>
    <property type="molecule type" value="Genomic_DNA"/>
</dbReference>
<dbReference type="SMART" id="SM00091">
    <property type="entry name" value="PAS"/>
    <property type="match status" value="1"/>
</dbReference>
<dbReference type="InterPro" id="IPR003661">
    <property type="entry name" value="HisK_dim/P_dom"/>
</dbReference>
<dbReference type="PROSITE" id="PS50113">
    <property type="entry name" value="PAC"/>
    <property type="match status" value="2"/>
</dbReference>
<accession>A0A419SK68</accession>
<feature type="transmembrane region" description="Helical" evidence="9">
    <location>
        <begin position="152"/>
        <end position="175"/>
    </location>
</feature>
<dbReference type="RefSeq" id="WP_170145324.1">
    <property type="nucleotide sequence ID" value="NZ_MCHY01000008.1"/>
</dbReference>
<dbReference type="SUPFAM" id="SSF47384">
    <property type="entry name" value="Homodimeric domain of signal transducing histidine kinase"/>
    <property type="match status" value="1"/>
</dbReference>
<dbReference type="PANTHER" id="PTHR43065">
    <property type="entry name" value="SENSOR HISTIDINE KINASE"/>
    <property type="match status" value="1"/>
</dbReference>
<dbReference type="Gene3D" id="3.30.450.20">
    <property type="entry name" value="PAS domain"/>
    <property type="match status" value="2"/>
</dbReference>
<dbReference type="InterPro" id="IPR005467">
    <property type="entry name" value="His_kinase_dom"/>
</dbReference>
<dbReference type="InterPro" id="IPR004358">
    <property type="entry name" value="Sig_transdc_His_kin-like_C"/>
</dbReference>
<evidence type="ECO:0000256" key="8">
    <source>
        <dbReference type="ARBA" id="ARBA00023012"/>
    </source>
</evidence>
<protein>
    <recommendedName>
        <fullName evidence="2">histidine kinase</fullName>
        <ecNumber evidence="2">2.7.13.3</ecNumber>
    </recommendedName>
</protein>
<proteinExistence type="predicted"/>
<feature type="domain" description="PAC" evidence="12">
    <location>
        <begin position="271"/>
        <end position="320"/>
    </location>
</feature>
<keyword evidence="9" id="KW-1133">Transmembrane helix</keyword>
<dbReference type="InterPro" id="IPR003594">
    <property type="entry name" value="HATPase_dom"/>
</dbReference>
<dbReference type="AlphaFoldDB" id="A0A419SK68"/>
<dbReference type="InterPro" id="IPR000700">
    <property type="entry name" value="PAS-assoc_C"/>
</dbReference>
<evidence type="ECO:0000313" key="13">
    <source>
        <dbReference type="EMBL" id="RKD24365.1"/>
    </source>
</evidence>
<dbReference type="Gene3D" id="1.10.287.130">
    <property type="match status" value="1"/>
</dbReference>
<dbReference type="PROSITE" id="PS50109">
    <property type="entry name" value="HIS_KIN"/>
    <property type="match status" value="1"/>
</dbReference>
<dbReference type="InterPro" id="IPR000014">
    <property type="entry name" value="PAS"/>
</dbReference>
<organism evidence="13 14">
    <name type="scientific">Ammoniphilus oxalaticus</name>
    <dbReference type="NCBI Taxonomy" id="66863"/>
    <lineage>
        <taxon>Bacteria</taxon>
        <taxon>Bacillati</taxon>
        <taxon>Bacillota</taxon>
        <taxon>Bacilli</taxon>
        <taxon>Bacillales</taxon>
        <taxon>Paenibacillaceae</taxon>
        <taxon>Aneurinibacillus group</taxon>
        <taxon>Ammoniphilus</taxon>
    </lineage>
</organism>
<dbReference type="PANTHER" id="PTHR43065:SF34">
    <property type="entry name" value="SPORULATION KINASE A"/>
    <property type="match status" value="1"/>
</dbReference>
<evidence type="ECO:0000256" key="1">
    <source>
        <dbReference type="ARBA" id="ARBA00000085"/>
    </source>
</evidence>
<reference evidence="13 14" key="1">
    <citation type="submission" date="2016-08" db="EMBL/GenBank/DDBJ databases">
        <title>Novel Firmicute Genomes.</title>
        <authorList>
            <person name="Poppleton D.I."/>
            <person name="Gribaldo S."/>
        </authorList>
    </citation>
    <scope>NUCLEOTIDE SEQUENCE [LARGE SCALE GENOMIC DNA]</scope>
    <source>
        <strain evidence="13 14">RAOx-1</strain>
    </source>
</reference>
<feature type="transmembrane region" description="Helical" evidence="9">
    <location>
        <begin position="104"/>
        <end position="121"/>
    </location>
</feature>
<dbReference type="Pfam" id="PF00512">
    <property type="entry name" value="HisKA"/>
    <property type="match status" value="1"/>
</dbReference>
<dbReference type="Proteomes" id="UP000284219">
    <property type="component" value="Unassembled WGS sequence"/>
</dbReference>
<dbReference type="Pfam" id="PF02518">
    <property type="entry name" value="HATPase_c"/>
    <property type="match status" value="1"/>
</dbReference>
<keyword evidence="14" id="KW-1185">Reference proteome</keyword>
<dbReference type="InterPro" id="IPR035965">
    <property type="entry name" value="PAS-like_dom_sf"/>
</dbReference>
<dbReference type="Pfam" id="PF08447">
    <property type="entry name" value="PAS_3"/>
    <property type="match status" value="1"/>
</dbReference>
<gene>
    <name evidence="13" type="ORF">BEP19_08195</name>
</gene>
<feature type="domain" description="PAC" evidence="12">
    <location>
        <begin position="394"/>
        <end position="446"/>
    </location>
</feature>
<evidence type="ECO:0000259" key="10">
    <source>
        <dbReference type="PROSITE" id="PS50109"/>
    </source>
</evidence>
<dbReference type="SUPFAM" id="SSF55785">
    <property type="entry name" value="PYP-like sensor domain (PAS domain)"/>
    <property type="match status" value="2"/>
</dbReference>
<dbReference type="PRINTS" id="PR00344">
    <property type="entry name" value="BCTRLSENSOR"/>
</dbReference>
<evidence type="ECO:0000256" key="7">
    <source>
        <dbReference type="ARBA" id="ARBA00022840"/>
    </source>
</evidence>
<evidence type="ECO:0000256" key="6">
    <source>
        <dbReference type="ARBA" id="ARBA00022777"/>
    </source>
</evidence>
<evidence type="ECO:0000256" key="5">
    <source>
        <dbReference type="ARBA" id="ARBA00022741"/>
    </source>
</evidence>
<keyword evidence="3" id="KW-0597">Phosphoprotein</keyword>
<keyword evidence="4" id="KW-0808">Transferase</keyword>
<evidence type="ECO:0000256" key="9">
    <source>
        <dbReference type="SAM" id="Phobius"/>
    </source>
</evidence>
<dbReference type="InterPro" id="IPR036097">
    <property type="entry name" value="HisK_dim/P_sf"/>
</dbReference>
<evidence type="ECO:0000256" key="3">
    <source>
        <dbReference type="ARBA" id="ARBA00022553"/>
    </source>
</evidence>
<evidence type="ECO:0000259" key="11">
    <source>
        <dbReference type="PROSITE" id="PS50112"/>
    </source>
</evidence>
<dbReference type="CDD" id="cd00130">
    <property type="entry name" value="PAS"/>
    <property type="match status" value="1"/>
</dbReference>
<keyword evidence="8" id="KW-0902">Two-component regulatory system</keyword>
<dbReference type="SUPFAM" id="SSF55874">
    <property type="entry name" value="ATPase domain of HSP90 chaperone/DNA topoisomerase II/histidine kinase"/>
    <property type="match status" value="1"/>
</dbReference>
<sequence length="665" mass="75707">MLQQIFVNFSVFSFLVSAAVVTRIFYFPIKPIKHAWILGGVYAGLISLILMNLSIPYNETLSLDIRYIPFIISCAYFGLKSGLLTAALLLIGEWLFSENLAVDLSIFMIAVPLFFVSLSFWKKPYQRALILLLEYVTLVFTAHWLYRGGAPVPFSFMMILTGFLLMGLTISIWLIEGYSTLYSLINEYTKLNTKLKKSQQELRETLRGQQGVIFKFKKEDGNFIHTLCDGQLIRKSQLNPDLFLSPDWTRLLQPDIVDELLGQYERAWQGSDTSSEIRWPNGHFLQLMLQPIFRSGQVIEVVGSIFDITEKKRMEQALEESERHYRLIAENTSDLITVLQVNGKAKYCSPSHQVILGYSPDDLLDGEIKSIFEPQVLYRIREKLAKIIREQQPDQIEFRCQHKNGNWVQFESRCMPVTGPRGDVEYIVIVSRDISERKKAEELALASEKLSVVGELAAGVAHEIRNPLTTLKGFIQMFQKGEIDPVYLDVISSELDRIELITNEFLILAKPQVVHYRVESLVSIIENVVAILTPQMKLNNIQVYTEFEQQLPQIKCEPSQLKQLFVNIMKNAIEAMPTGGIMKLKIYRQEDYLLAEVEDNGCGIPGEIISRLGEPFYTLKEKGTGLGLMVCKKIINEHGGTIQFFSELGEGATVQIALPLFNQAE</sequence>
<evidence type="ECO:0000256" key="2">
    <source>
        <dbReference type="ARBA" id="ARBA00012438"/>
    </source>
</evidence>
<dbReference type="SMART" id="SM00388">
    <property type="entry name" value="HisKA"/>
    <property type="match status" value="1"/>
</dbReference>
<keyword evidence="5" id="KW-0547">Nucleotide-binding</keyword>
<dbReference type="GO" id="GO:0000155">
    <property type="term" value="F:phosphorelay sensor kinase activity"/>
    <property type="evidence" value="ECO:0007669"/>
    <property type="project" value="InterPro"/>
</dbReference>
<dbReference type="InterPro" id="IPR001610">
    <property type="entry name" value="PAC"/>
</dbReference>
<dbReference type="CDD" id="cd00082">
    <property type="entry name" value="HisKA"/>
    <property type="match status" value="1"/>
</dbReference>
<feature type="transmembrane region" description="Helical" evidence="9">
    <location>
        <begin position="7"/>
        <end position="29"/>
    </location>
</feature>
<comment type="caution">
    <text evidence="13">The sequence shown here is derived from an EMBL/GenBank/DDBJ whole genome shotgun (WGS) entry which is preliminary data.</text>
</comment>
<evidence type="ECO:0000256" key="4">
    <source>
        <dbReference type="ARBA" id="ARBA00022679"/>
    </source>
</evidence>
<keyword evidence="7" id="KW-0067">ATP-binding</keyword>
<dbReference type="Gene3D" id="3.30.565.10">
    <property type="entry name" value="Histidine kinase-like ATPase, C-terminal domain"/>
    <property type="match status" value="1"/>
</dbReference>
<comment type="catalytic activity">
    <reaction evidence="1">
        <text>ATP + protein L-histidine = ADP + protein N-phospho-L-histidine.</text>
        <dbReference type="EC" id="2.7.13.3"/>
    </reaction>
</comment>
<dbReference type="PROSITE" id="PS50112">
    <property type="entry name" value="PAS"/>
    <property type="match status" value="1"/>
</dbReference>
<keyword evidence="9" id="KW-0812">Transmembrane</keyword>
<dbReference type="InterPro" id="IPR036890">
    <property type="entry name" value="HATPase_C_sf"/>
</dbReference>
<dbReference type="EC" id="2.7.13.3" evidence="2"/>
<feature type="transmembrane region" description="Helical" evidence="9">
    <location>
        <begin position="35"/>
        <end position="55"/>
    </location>
</feature>